<evidence type="ECO:0000256" key="1">
    <source>
        <dbReference type="ARBA" id="ARBA00023015"/>
    </source>
</evidence>
<dbReference type="STRING" id="1344003.SAMN05445060_1578"/>
<dbReference type="EMBL" id="FTNT01000003">
    <property type="protein sequence ID" value="SIR90390.1"/>
    <property type="molecule type" value="Genomic_DNA"/>
</dbReference>
<dbReference type="PANTHER" id="PTHR30055:SF234">
    <property type="entry name" value="HTH-TYPE TRANSCRIPTIONAL REGULATOR BETI"/>
    <property type="match status" value="1"/>
</dbReference>
<accession>A0A1N7EQP2</accession>
<keyword evidence="3" id="KW-0804">Transcription</keyword>
<evidence type="ECO:0000256" key="2">
    <source>
        <dbReference type="ARBA" id="ARBA00023125"/>
    </source>
</evidence>
<dbReference type="InterPro" id="IPR009057">
    <property type="entry name" value="Homeodomain-like_sf"/>
</dbReference>
<dbReference type="InterPro" id="IPR050109">
    <property type="entry name" value="HTH-type_TetR-like_transc_reg"/>
</dbReference>
<dbReference type="Pfam" id="PF00440">
    <property type="entry name" value="TetR_N"/>
    <property type="match status" value="1"/>
</dbReference>
<keyword evidence="1" id="KW-0805">Transcription regulation</keyword>
<evidence type="ECO:0000313" key="6">
    <source>
        <dbReference type="EMBL" id="SIR90390.1"/>
    </source>
</evidence>
<keyword evidence="7" id="KW-1185">Reference proteome</keyword>
<dbReference type="PANTHER" id="PTHR30055">
    <property type="entry name" value="HTH-TYPE TRANSCRIPTIONAL REGULATOR RUTR"/>
    <property type="match status" value="1"/>
</dbReference>
<organism evidence="6 7">
    <name type="scientific">Williamsia sterculiae</name>
    <dbReference type="NCBI Taxonomy" id="1344003"/>
    <lineage>
        <taxon>Bacteria</taxon>
        <taxon>Bacillati</taxon>
        <taxon>Actinomycetota</taxon>
        <taxon>Actinomycetes</taxon>
        <taxon>Mycobacteriales</taxon>
        <taxon>Nocardiaceae</taxon>
        <taxon>Williamsia</taxon>
    </lineage>
</organism>
<feature type="domain" description="HTH tetR-type" evidence="5">
    <location>
        <begin position="1"/>
        <end position="48"/>
    </location>
</feature>
<reference evidence="6 7" key="1">
    <citation type="submission" date="2017-01" db="EMBL/GenBank/DDBJ databases">
        <authorList>
            <person name="Mah S.A."/>
            <person name="Swanson W.J."/>
            <person name="Moy G.W."/>
            <person name="Vacquier V.D."/>
        </authorList>
    </citation>
    <scope>NUCLEOTIDE SEQUENCE [LARGE SCALE GENOMIC DNA]</scope>
    <source>
        <strain evidence="6 7">CPCC 203464</strain>
    </source>
</reference>
<evidence type="ECO:0000259" key="5">
    <source>
        <dbReference type="PROSITE" id="PS50977"/>
    </source>
</evidence>
<feature type="DNA-binding region" description="H-T-H motif" evidence="4">
    <location>
        <begin position="11"/>
        <end position="30"/>
    </location>
</feature>
<keyword evidence="2 4" id="KW-0238">DNA-binding</keyword>
<dbReference type="AlphaFoldDB" id="A0A1N7EQP2"/>
<name>A0A1N7EQP2_9NOCA</name>
<dbReference type="Proteomes" id="UP000186218">
    <property type="component" value="Unassembled WGS sequence"/>
</dbReference>
<dbReference type="Gene3D" id="1.10.357.10">
    <property type="entry name" value="Tetracycline Repressor, domain 2"/>
    <property type="match status" value="1"/>
</dbReference>
<dbReference type="PROSITE" id="PS50977">
    <property type="entry name" value="HTH_TETR_2"/>
    <property type="match status" value="1"/>
</dbReference>
<evidence type="ECO:0000256" key="3">
    <source>
        <dbReference type="ARBA" id="ARBA00023163"/>
    </source>
</evidence>
<dbReference type="InterPro" id="IPR001647">
    <property type="entry name" value="HTH_TetR"/>
</dbReference>
<evidence type="ECO:0000313" key="7">
    <source>
        <dbReference type="Proteomes" id="UP000186218"/>
    </source>
</evidence>
<gene>
    <name evidence="6" type="ORF">SAMN05445060_1578</name>
</gene>
<dbReference type="SUPFAM" id="SSF46689">
    <property type="entry name" value="Homeodomain-like"/>
    <property type="match status" value="1"/>
</dbReference>
<dbReference type="GO" id="GO:0000976">
    <property type="term" value="F:transcription cis-regulatory region binding"/>
    <property type="evidence" value="ECO:0007669"/>
    <property type="project" value="TreeGrafter"/>
</dbReference>
<dbReference type="GO" id="GO:0003700">
    <property type="term" value="F:DNA-binding transcription factor activity"/>
    <property type="evidence" value="ECO:0007669"/>
    <property type="project" value="TreeGrafter"/>
</dbReference>
<sequence length="190" mass="20153">MLLELGYADASVSAIAAEAGFTTGAFYSNFPSKGALALEVLDDLQSEAAGRLEAIFAGGRDVSTTIRATRAWTEEVLASGWPRLELEFALANRRNPDVVSTEGKRNRAAADRIARLLEQVVPGPQPFTPYRIAEVILDLAFGLALRRIIDPSVTTDHVFDLIDAMVATGGDFSSDATPQVLVLGSGESGG</sequence>
<protein>
    <submittedName>
        <fullName evidence="6">Transcriptional regulator, TetR family</fullName>
    </submittedName>
</protein>
<evidence type="ECO:0000256" key="4">
    <source>
        <dbReference type="PROSITE-ProRule" id="PRU00335"/>
    </source>
</evidence>
<proteinExistence type="predicted"/>